<gene>
    <name evidence="7" type="primary">EOG090X03QA</name>
</gene>
<dbReference type="Gene3D" id="3.40.50.2060">
    <property type="match status" value="1"/>
</dbReference>
<evidence type="ECO:0000256" key="1">
    <source>
        <dbReference type="ARBA" id="ARBA00004184"/>
    </source>
</evidence>
<dbReference type="PANTHER" id="PTHR11679">
    <property type="entry name" value="VESICLE PROTEIN SORTING-ASSOCIATED"/>
    <property type="match status" value="1"/>
</dbReference>
<evidence type="ECO:0000256" key="4">
    <source>
        <dbReference type="ARBA" id="ARBA00022927"/>
    </source>
</evidence>
<evidence type="ECO:0000256" key="6">
    <source>
        <dbReference type="ARBA" id="ARBA00073001"/>
    </source>
</evidence>
<dbReference type="FunFam" id="3.90.830.10:FF:000002">
    <property type="entry name" value="Vacuolar protein sorting-associated protein 45"/>
    <property type="match status" value="1"/>
</dbReference>
<dbReference type="EMBL" id="OC985750">
    <property type="protein sequence ID" value="CAG4642405.1"/>
    <property type="molecule type" value="Genomic_DNA"/>
</dbReference>
<sequence>MNVLLVARMYISKMIQDSGPGMKVLLMDKETIGMISMAYSQSEILQKEVYLFEQIDKLGAGLNMKHMKCVVFLRPSQENIQLLASELRAPRYGIYYIYFSGIISKAAIKVLAEADESEVVREIQEFYVDYFAVGPSLFSFNIEKPIIGMEWNPSHLLRTAQGLSSILLSLKKCPIIRYQSFSSLARKLADTMRDTLVKESALFHFQRGETVPLLLILDRRCDPYTPLLNQWTYQAMVHELLTIRNNRVNLVGVPGAPKDLSEVLLSAEQDEFYSDNMYRNFGDIGQTIKSLMDEFQIKAKNHQKVESISDMKAFVENYPQFKKMSGTVTKHVTLVSELSRLVTQHSLLQVSEAEQELACQEDHSQSLQKIRRILSADHIRDLDAARLVYLYAIRYKKHSNNDIAGLTEALRRRRTPDHLVDMVEMVVDYANSGAGSTSGSITTKDVTKITDKLFKGLKGIENVFTQHTPVLKDILDSLIKGRLSEEAYPVAGNESPNIKVQDVIVFFVGGVTHEESLTVHQFCRTNSAIRIALGGTQILNTSSFLVDVEAAVTSSASRSKPAHSNTSQRHIKLT</sequence>
<evidence type="ECO:0000256" key="2">
    <source>
        <dbReference type="ARBA" id="ARBA00009884"/>
    </source>
</evidence>
<dbReference type="InterPro" id="IPR001619">
    <property type="entry name" value="Sec1-like"/>
</dbReference>
<dbReference type="InterPro" id="IPR027482">
    <property type="entry name" value="Sec1-like_dom2"/>
</dbReference>
<evidence type="ECO:0000313" key="7">
    <source>
        <dbReference type="EMBL" id="CAG4642405.1"/>
    </source>
</evidence>
<evidence type="ECO:0000256" key="3">
    <source>
        <dbReference type="ARBA" id="ARBA00022448"/>
    </source>
</evidence>
<dbReference type="InterPro" id="IPR043127">
    <property type="entry name" value="Sec-1-like_dom3a"/>
</dbReference>
<dbReference type="GO" id="GO:0012505">
    <property type="term" value="C:endomembrane system"/>
    <property type="evidence" value="ECO:0007669"/>
    <property type="project" value="UniProtKB-SubCell"/>
</dbReference>
<dbReference type="GO" id="GO:0016192">
    <property type="term" value="P:vesicle-mediated transport"/>
    <property type="evidence" value="ECO:0007669"/>
    <property type="project" value="InterPro"/>
</dbReference>
<keyword evidence="5" id="KW-0472">Membrane</keyword>
<dbReference type="InterPro" id="IPR043154">
    <property type="entry name" value="Sec-1-like_dom1"/>
</dbReference>
<name>A0A9N6ZF83_9CRUS</name>
<reference evidence="7" key="1">
    <citation type="submission" date="2021-04" db="EMBL/GenBank/DDBJ databases">
        <authorList>
            <person name="Cornetti L."/>
        </authorList>
    </citation>
    <scope>NUCLEOTIDE SEQUENCE</scope>
</reference>
<dbReference type="GO" id="GO:0031410">
    <property type="term" value="C:cytoplasmic vesicle"/>
    <property type="evidence" value="ECO:0007669"/>
    <property type="project" value="UniProtKB-ARBA"/>
</dbReference>
<accession>A0A9N6ZF83</accession>
<dbReference type="Gene3D" id="3.40.50.1910">
    <property type="match status" value="1"/>
</dbReference>
<organism evidence="7">
    <name type="scientific">Evadne anonyx</name>
    <dbReference type="NCBI Taxonomy" id="141404"/>
    <lineage>
        <taxon>Eukaryota</taxon>
        <taxon>Metazoa</taxon>
        <taxon>Ecdysozoa</taxon>
        <taxon>Arthropoda</taxon>
        <taxon>Crustacea</taxon>
        <taxon>Branchiopoda</taxon>
        <taxon>Diplostraca</taxon>
        <taxon>Cladocera</taxon>
        <taxon>Onychopoda</taxon>
        <taxon>Podonidae</taxon>
        <taxon>Evadne</taxon>
    </lineage>
</organism>
<dbReference type="SUPFAM" id="SSF56815">
    <property type="entry name" value="Sec1/munc18-like (SM) proteins"/>
    <property type="match status" value="1"/>
</dbReference>
<comment type="subcellular location">
    <subcellularLocation>
        <location evidence="1">Endomembrane system</location>
        <topology evidence="1">Peripheral membrane protein</topology>
    </subcellularLocation>
</comment>
<dbReference type="PIRSF" id="PIRSF005715">
    <property type="entry name" value="VPS45_Sec1"/>
    <property type="match status" value="1"/>
</dbReference>
<dbReference type="AlphaFoldDB" id="A0A9N6ZF83"/>
<dbReference type="GO" id="GO:0015031">
    <property type="term" value="P:protein transport"/>
    <property type="evidence" value="ECO:0007669"/>
    <property type="project" value="UniProtKB-KW"/>
</dbReference>
<dbReference type="Gene3D" id="1.25.40.60">
    <property type="match status" value="1"/>
</dbReference>
<evidence type="ECO:0000256" key="5">
    <source>
        <dbReference type="ARBA" id="ARBA00023136"/>
    </source>
</evidence>
<keyword evidence="4" id="KW-0653">Protein transport</keyword>
<keyword evidence="3" id="KW-0813">Transport</keyword>
<protein>
    <recommendedName>
        <fullName evidence="6">Vacuolar protein sorting-associated protein 45</fullName>
    </recommendedName>
</protein>
<dbReference type="Gene3D" id="3.90.830.10">
    <property type="entry name" value="Syntaxin Binding Protein 1, Chain A, domain 2"/>
    <property type="match status" value="1"/>
</dbReference>
<proteinExistence type="inferred from homology"/>
<dbReference type="Pfam" id="PF00995">
    <property type="entry name" value="Sec1"/>
    <property type="match status" value="1"/>
</dbReference>
<dbReference type="InterPro" id="IPR036045">
    <property type="entry name" value="Sec1-like_sf"/>
</dbReference>
<comment type="similarity">
    <text evidence="2">Belongs to the STXBP/unc-18/SEC1 family.</text>
</comment>